<dbReference type="WBParaSite" id="NBR_0001571001-mRNA-1">
    <property type="protein sequence ID" value="NBR_0001571001-mRNA-1"/>
    <property type="gene ID" value="NBR_0001571001"/>
</dbReference>
<evidence type="ECO:0000313" key="4">
    <source>
        <dbReference type="WBParaSite" id="NBR_0001571001-mRNA-1"/>
    </source>
</evidence>
<keyword evidence="3" id="KW-1185">Reference proteome</keyword>
<evidence type="ECO:0000256" key="1">
    <source>
        <dbReference type="SAM" id="SignalP"/>
    </source>
</evidence>
<feature type="signal peptide" evidence="1">
    <location>
        <begin position="1"/>
        <end position="17"/>
    </location>
</feature>
<protein>
    <submittedName>
        <fullName evidence="4">Leishmanolysin-like peptidase</fullName>
    </submittedName>
</protein>
<dbReference type="Gene3D" id="3.10.170.20">
    <property type="match status" value="1"/>
</dbReference>
<organism evidence="4">
    <name type="scientific">Nippostrongylus brasiliensis</name>
    <name type="common">Rat hookworm</name>
    <dbReference type="NCBI Taxonomy" id="27835"/>
    <lineage>
        <taxon>Eukaryota</taxon>
        <taxon>Metazoa</taxon>
        <taxon>Ecdysozoa</taxon>
        <taxon>Nematoda</taxon>
        <taxon>Chromadorea</taxon>
        <taxon>Rhabditida</taxon>
        <taxon>Rhabditina</taxon>
        <taxon>Rhabditomorpha</taxon>
        <taxon>Strongyloidea</taxon>
        <taxon>Heligmosomidae</taxon>
        <taxon>Nippostrongylus</taxon>
    </lineage>
</organism>
<dbReference type="AlphaFoldDB" id="A0A0N4YFZ9"/>
<name>A0A0N4YFZ9_NIPBR</name>
<feature type="chain" id="PRO_5043125634" evidence="1">
    <location>
        <begin position="18"/>
        <end position="127"/>
    </location>
</feature>
<evidence type="ECO:0000313" key="3">
    <source>
        <dbReference type="Proteomes" id="UP000271162"/>
    </source>
</evidence>
<accession>A0A0N4YFZ9</accession>
<keyword evidence="1" id="KW-0732">Signal</keyword>
<evidence type="ECO:0000313" key="2">
    <source>
        <dbReference type="EMBL" id="VDL79305.1"/>
    </source>
</evidence>
<dbReference type="EMBL" id="UYSL01021852">
    <property type="protein sequence ID" value="VDL79305.1"/>
    <property type="molecule type" value="Genomic_DNA"/>
</dbReference>
<reference evidence="4" key="1">
    <citation type="submission" date="2017-02" db="UniProtKB">
        <authorList>
            <consortium name="WormBaseParasite"/>
        </authorList>
    </citation>
    <scope>IDENTIFICATION</scope>
</reference>
<dbReference type="SUPFAM" id="SSF55486">
    <property type="entry name" value="Metalloproteases ('zincins'), catalytic domain"/>
    <property type="match status" value="1"/>
</dbReference>
<gene>
    <name evidence="2" type="ORF">NBR_LOCUS15711</name>
</gene>
<sequence>MIAWCVHTLLIVKYALACPYKAPSDDEVRFTGVDYEEQNFMRSADGSDHENADDGWNWIRIEVEYEDDLDRPTSGYVNICPSMFNRIEPNEVDMWSSTIRHELMHVFAFSISLFKYFGARRRAVVNE</sequence>
<dbReference type="Proteomes" id="UP000271162">
    <property type="component" value="Unassembled WGS sequence"/>
</dbReference>
<proteinExistence type="predicted"/>
<dbReference type="STRING" id="27835.A0A0N4YFZ9"/>
<reference evidence="2 3" key="2">
    <citation type="submission" date="2018-11" db="EMBL/GenBank/DDBJ databases">
        <authorList>
            <consortium name="Pathogen Informatics"/>
        </authorList>
    </citation>
    <scope>NUCLEOTIDE SEQUENCE [LARGE SCALE GENOMIC DNA]</scope>
</reference>